<dbReference type="GO" id="GO:0015297">
    <property type="term" value="F:antiporter activity"/>
    <property type="evidence" value="ECO:0007669"/>
    <property type="project" value="UniProtKB-KW"/>
</dbReference>
<dbReference type="InterPro" id="IPR006153">
    <property type="entry name" value="Cation/H_exchanger_TM"/>
</dbReference>
<feature type="transmembrane region" description="Helical" evidence="11">
    <location>
        <begin position="226"/>
        <end position="251"/>
    </location>
</feature>
<dbReference type="EMBL" id="DF820486">
    <property type="protein sequence ID" value="GAK30406.1"/>
    <property type="molecule type" value="Genomic_DNA"/>
</dbReference>
<evidence type="ECO:0000256" key="9">
    <source>
        <dbReference type="ARBA" id="ARBA00023136"/>
    </source>
</evidence>
<keyword evidence="8" id="KW-0406">Ion transport</keyword>
<keyword evidence="9 11" id="KW-0472">Membrane</keyword>
<evidence type="ECO:0000256" key="11">
    <source>
        <dbReference type="SAM" id="Phobius"/>
    </source>
</evidence>
<evidence type="ECO:0000256" key="2">
    <source>
        <dbReference type="ARBA" id="ARBA00005551"/>
    </source>
</evidence>
<comment type="subcellular location">
    <subcellularLocation>
        <location evidence="1">Membrane</location>
        <topology evidence="1">Multi-pass membrane protein</topology>
    </subcellularLocation>
</comment>
<feature type="transmembrane region" description="Helical" evidence="11">
    <location>
        <begin position="141"/>
        <end position="163"/>
    </location>
</feature>
<evidence type="ECO:0000256" key="3">
    <source>
        <dbReference type="ARBA" id="ARBA00022448"/>
    </source>
</evidence>
<evidence type="ECO:0000256" key="4">
    <source>
        <dbReference type="ARBA" id="ARBA00022449"/>
    </source>
</evidence>
<keyword evidence="14" id="KW-1185">Reference proteome</keyword>
<sequence>MEIIILIVASLVLGLLGKKMGLALVVGQLLAGIVLGPAGLDLLSYTHLLAILAEGGVLLLMFNAGKETNIRGLWQEGRMASAVAILGVLFPVVIFYFAAIILGYGNQEAILWGITFAATSISITIAVLAEQRLLAKRLGTVILGAAILDDFLALGMISIYTLFVGTKGMNLSALLPLFAFLIGLLGQRVIVSSKLKFTDTLGEYVFYPIFFGSIGLRIALGQTDQTWPVLVGLIVLAILTKIFGAGLGAYMTGANLKLATAIGAGMVSRGEMALIIASLGLAAGIVDQGVFSELVLVIIITTIMAPIIMRPLFSKADS</sequence>
<keyword evidence="7" id="KW-0915">Sodium</keyword>
<keyword evidence="4" id="KW-0050">Antiport</keyword>
<keyword evidence="6 11" id="KW-1133">Transmembrane helix</keyword>
<evidence type="ECO:0000256" key="7">
    <source>
        <dbReference type="ARBA" id="ARBA00023053"/>
    </source>
</evidence>
<evidence type="ECO:0000313" key="14">
    <source>
        <dbReference type="Proteomes" id="UP000030643"/>
    </source>
</evidence>
<accession>A0A069CZB1</accession>
<keyword evidence="10" id="KW-0739">Sodium transport</keyword>
<dbReference type="InterPro" id="IPR038770">
    <property type="entry name" value="Na+/solute_symporter_sf"/>
</dbReference>
<dbReference type="Pfam" id="PF00999">
    <property type="entry name" value="Na_H_Exchanger"/>
    <property type="match status" value="1"/>
</dbReference>
<evidence type="ECO:0000259" key="12">
    <source>
        <dbReference type="Pfam" id="PF00999"/>
    </source>
</evidence>
<feature type="transmembrane region" description="Helical" evidence="11">
    <location>
        <begin position="110"/>
        <end position="129"/>
    </location>
</feature>
<feature type="transmembrane region" description="Helical" evidence="11">
    <location>
        <begin position="201"/>
        <end position="220"/>
    </location>
</feature>
<dbReference type="Proteomes" id="UP000030643">
    <property type="component" value="Unassembled WGS sequence"/>
</dbReference>
<dbReference type="GO" id="GO:0006814">
    <property type="term" value="P:sodium ion transport"/>
    <property type="evidence" value="ECO:0007669"/>
    <property type="project" value="UniProtKB-KW"/>
</dbReference>
<evidence type="ECO:0000256" key="5">
    <source>
        <dbReference type="ARBA" id="ARBA00022692"/>
    </source>
</evidence>
<evidence type="ECO:0000256" key="6">
    <source>
        <dbReference type="ARBA" id="ARBA00022989"/>
    </source>
</evidence>
<name>A0A069CZB1_WEIOS</name>
<dbReference type="PANTHER" id="PTHR43562">
    <property type="entry name" value="NAPA-TYPE SODIUM/HYDROGEN ANTIPORTER"/>
    <property type="match status" value="1"/>
</dbReference>
<dbReference type="STRING" id="1329250.WOSG25_030020"/>
<feature type="transmembrane region" description="Helical" evidence="11">
    <location>
        <begin position="42"/>
        <end position="62"/>
    </location>
</feature>
<keyword evidence="5 11" id="KW-0812">Transmembrane</keyword>
<dbReference type="PANTHER" id="PTHR43562:SF3">
    <property type="entry name" value="SODIUM ION_PROTON EXCHANGER (EUROFUNG)"/>
    <property type="match status" value="1"/>
</dbReference>
<evidence type="ECO:0000256" key="1">
    <source>
        <dbReference type="ARBA" id="ARBA00004141"/>
    </source>
</evidence>
<dbReference type="GO" id="GO:1902600">
    <property type="term" value="P:proton transmembrane transport"/>
    <property type="evidence" value="ECO:0007669"/>
    <property type="project" value="InterPro"/>
</dbReference>
<dbReference type="Gene3D" id="1.20.1530.20">
    <property type="match status" value="2"/>
</dbReference>
<proteinExistence type="inferred from homology"/>
<evidence type="ECO:0000256" key="10">
    <source>
        <dbReference type="ARBA" id="ARBA00023201"/>
    </source>
</evidence>
<feature type="transmembrane region" description="Helical" evidence="11">
    <location>
        <begin position="258"/>
        <end position="282"/>
    </location>
</feature>
<dbReference type="GO" id="GO:0016020">
    <property type="term" value="C:membrane"/>
    <property type="evidence" value="ECO:0007669"/>
    <property type="project" value="UniProtKB-SubCell"/>
</dbReference>
<organism evidence="13 14">
    <name type="scientific">Weissella oryzae (strain DSM 25784 / JCM 18191 / LMG 30913 / SG25)</name>
    <dbReference type="NCBI Taxonomy" id="1329250"/>
    <lineage>
        <taxon>Bacteria</taxon>
        <taxon>Bacillati</taxon>
        <taxon>Bacillota</taxon>
        <taxon>Bacilli</taxon>
        <taxon>Lactobacillales</taxon>
        <taxon>Lactobacillaceae</taxon>
        <taxon>Weissella</taxon>
    </lineage>
</organism>
<reference evidence="14" key="1">
    <citation type="journal article" date="2014" name="Genome Announc.">
        <title>Draft genome sequence of Weissella oryzae SG25T, isolated from fermented rice grains.</title>
        <authorList>
            <person name="Tanizawa Y."/>
            <person name="Fujisawa T."/>
            <person name="Mochizuki T."/>
            <person name="Kaminuma E."/>
            <person name="Suzuki Y."/>
            <person name="Nakamura Y."/>
            <person name="Tohno M."/>
        </authorList>
    </citation>
    <scope>NUCLEOTIDE SEQUENCE [LARGE SCALE GENOMIC DNA]</scope>
    <source>
        <strain evidence="14">DSM 25784 / JCM 18191 / LMG 30913 / SG25</strain>
    </source>
</reference>
<feature type="domain" description="Cation/H+ exchanger transmembrane" evidence="12">
    <location>
        <begin position="8"/>
        <end position="185"/>
    </location>
</feature>
<feature type="transmembrane region" description="Helical" evidence="11">
    <location>
        <begin position="169"/>
        <end position="189"/>
    </location>
</feature>
<gene>
    <name evidence="13" type="primary">napA</name>
    <name evidence="13" type="ORF">WOSG25_030020</name>
</gene>
<protein>
    <submittedName>
        <fullName evidence="13">Na/H antiporter</fullName>
    </submittedName>
</protein>
<evidence type="ECO:0000256" key="8">
    <source>
        <dbReference type="ARBA" id="ARBA00023065"/>
    </source>
</evidence>
<comment type="similarity">
    <text evidence="2">Belongs to the monovalent cation:proton antiporter 2 (CPA2) transporter (TC 2.A.37) family.</text>
</comment>
<keyword evidence="3" id="KW-0813">Transport</keyword>
<evidence type="ECO:0000313" key="13">
    <source>
        <dbReference type="EMBL" id="GAK30406.1"/>
    </source>
</evidence>
<dbReference type="OrthoDB" id="9793589at2"/>
<feature type="transmembrane region" description="Helical" evidence="11">
    <location>
        <begin position="294"/>
        <end position="313"/>
    </location>
</feature>
<dbReference type="RefSeq" id="WP_052348513.1">
    <property type="nucleotide sequence ID" value="NZ_DF820486.1"/>
</dbReference>
<dbReference type="eggNOG" id="COG0475">
    <property type="taxonomic scope" value="Bacteria"/>
</dbReference>
<feature type="transmembrane region" description="Helical" evidence="11">
    <location>
        <begin position="83"/>
        <end position="104"/>
    </location>
</feature>
<dbReference type="AlphaFoldDB" id="A0A069CZB1"/>